<evidence type="ECO:0000313" key="7">
    <source>
        <dbReference type="Proteomes" id="UP001157137"/>
    </source>
</evidence>
<accession>A0AA37U6F8</accession>
<protein>
    <submittedName>
        <fullName evidence="6">2-dehydro-3-deoxy-phosphogluconate aldolase</fullName>
    </submittedName>
</protein>
<evidence type="ECO:0000256" key="5">
    <source>
        <dbReference type="ARBA" id="ARBA00023277"/>
    </source>
</evidence>
<dbReference type="NCBIfam" id="TIGR01182">
    <property type="entry name" value="eda"/>
    <property type="match status" value="1"/>
</dbReference>
<evidence type="ECO:0000256" key="1">
    <source>
        <dbReference type="ARBA" id="ARBA00004761"/>
    </source>
</evidence>
<dbReference type="SUPFAM" id="SSF51569">
    <property type="entry name" value="Aldolase"/>
    <property type="match status" value="1"/>
</dbReference>
<dbReference type="InterPro" id="IPR000887">
    <property type="entry name" value="Aldlse_KDPG_KHG"/>
</dbReference>
<reference evidence="6" key="1">
    <citation type="submission" date="2023-02" db="EMBL/GenBank/DDBJ databases">
        <title>Proposal of a novel subspecies: Alicyclobacillus hesperidum subspecies aegle.</title>
        <authorList>
            <person name="Goto K."/>
            <person name="Fujii T."/>
            <person name="Yasui K."/>
            <person name="Mochida K."/>
            <person name="Kato-Tanaka Y."/>
            <person name="Morohoshi S."/>
            <person name="An S.Y."/>
            <person name="Kasai H."/>
            <person name="Yokota A."/>
        </authorList>
    </citation>
    <scope>NUCLEOTIDE SEQUENCE</scope>
    <source>
        <strain evidence="6">DSM 12766</strain>
    </source>
</reference>
<evidence type="ECO:0000256" key="2">
    <source>
        <dbReference type="ARBA" id="ARBA00006906"/>
    </source>
</evidence>
<proteinExistence type="inferred from homology"/>
<dbReference type="InterPro" id="IPR013785">
    <property type="entry name" value="Aldolase_TIM"/>
</dbReference>
<comment type="subunit">
    <text evidence="3">Homotrimer.</text>
</comment>
<dbReference type="GO" id="GO:0016829">
    <property type="term" value="F:lyase activity"/>
    <property type="evidence" value="ECO:0007669"/>
    <property type="project" value="UniProtKB-KW"/>
</dbReference>
<comment type="caution">
    <text evidence="6">The sequence shown here is derived from an EMBL/GenBank/DDBJ whole genome shotgun (WGS) entry which is preliminary data.</text>
</comment>
<keyword evidence="5" id="KW-0119">Carbohydrate metabolism</keyword>
<comment type="pathway">
    <text evidence="1">Carbohydrate acid metabolism.</text>
</comment>
<evidence type="ECO:0000256" key="3">
    <source>
        <dbReference type="ARBA" id="ARBA00011233"/>
    </source>
</evidence>
<organism evidence="6 7">
    <name type="scientific">Alicyclobacillus hesperidum</name>
    <dbReference type="NCBI Taxonomy" id="89784"/>
    <lineage>
        <taxon>Bacteria</taxon>
        <taxon>Bacillati</taxon>
        <taxon>Bacillota</taxon>
        <taxon>Bacilli</taxon>
        <taxon>Bacillales</taxon>
        <taxon>Alicyclobacillaceae</taxon>
        <taxon>Alicyclobacillus</taxon>
    </lineage>
</organism>
<evidence type="ECO:0000313" key="6">
    <source>
        <dbReference type="EMBL" id="GLV13654.1"/>
    </source>
</evidence>
<dbReference type="Proteomes" id="UP001157137">
    <property type="component" value="Unassembled WGS sequence"/>
</dbReference>
<dbReference type="Gene3D" id="3.20.20.70">
    <property type="entry name" value="Aldolase class I"/>
    <property type="match status" value="1"/>
</dbReference>
<dbReference type="EMBL" id="BSRA01000006">
    <property type="protein sequence ID" value="GLV13654.1"/>
    <property type="molecule type" value="Genomic_DNA"/>
</dbReference>
<sequence>MVSNAYGERFRQAVAETGVIAIVRGVPSTHVIELGQALYAGGVRVMEVTLNTPDAHRSIAALCQHFFGRMQIGAGTVLSASEAREAIAFGASFLVAPHVDPVVVEAGLAEGVPVLPGALTPSEIAAALRAGAPMVKVFPANRGGTAYLRQVQAVAPGLPLVAVGGVTLANVEGFFVAGAKAVGLGSSLVDREAIKDGNYSVITCRAKAFIEAYRRSRIR</sequence>
<evidence type="ECO:0000256" key="4">
    <source>
        <dbReference type="ARBA" id="ARBA00023239"/>
    </source>
</evidence>
<dbReference type="Pfam" id="PF01081">
    <property type="entry name" value="Aldolase"/>
    <property type="match status" value="1"/>
</dbReference>
<dbReference type="AlphaFoldDB" id="A0AA37U6F8"/>
<keyword evidence="4" id="KW-0456">Lyase</keyword>
<dbReference type="PANTHER" id="PTHR30246">
    <property type="entry name" value="2-KETO-3-DEOXY-6-PHOSPHOGLUCONATE ALDOLASE"/>
    <property type="match status" value="1"/>
</dbReference>
<comment type="similarity">
    <text evidence="2">Belongs to the KHG/KDPG aldolase family.</text>
</comment>
<gene>
    <name evidence="6" type="primary">eda</name>
    <name evidence="6" type="ORF">Heshes_13380</name>
</gene>
<dbReference type="CDD" id="cd00452">
    <property type="entry name" value="KDPG_aldolase"/>
    <property type="match status" value="1"/>
</dbReference>
<name>A0AA37U6F8_9BACL</name>
<dbReference type="PANTHER" id="PTHR30246:SF1">
    <property type="entry name" value="2-DEHYDRO-3-DEOXY-6-PHOSPHOGALACTONATE ALDOLASE-RELATED"/>
    <property type="match status" value="1"/>
</dbReference>